<dbReference type="Proteomes" id="UP000095143">
    <property type="component" value="Unassembled WGS sequence"/>
</dbReference>
<dbReference type="Pfam" id="PF05593">
    <property type="entry name" value="RHS_repeat"/>
    <property type="match status" value="1"/>
</dbReference>
<comment type="caution">
    <text evidence="1">The sequence shown here is derived from an EMBL/GenBank/DDBJ whole genome shotgun (WGS) entry which is preliminary data.</text>
</comment>
<dbReference type="EMBL" id="MDEN01000062">
    <property type="protein sequence ID" value="OCX20532.1"/>
    <property type="molecule type" value="Genomic_DNA"/>
</dbReference>
<dbReference type="PANTHER" id="PTHR32305">
    <property type="match status" value="1"/>
</dbReference>
<dbReference type="InterPro" id="IPR050708">
    <property type="entry name" value="T6SS_VgrG/RHS"/>
</dbReference>
<accession>A0A1C2E0J1</accession>
<dbReference type="AlphaFoldDB" id="A0A1C2E0J1"/>
<sequence length="254" mass="29085">MLKVDRSQLGCLTDVKRIVDNLPVETLVKYYRYDDNGQLIEVINRNGDSMRRFSYAEGVMASHSNALGLSCNYRWETIDGQPRVVEHWTSDGEHFHFRYDFKNRTSWAVDVLGRELEVQYNEDKQVIASRDFGGERYGIDLDEAGNTTGISLPDGNRLTFKYDDFSRLIEETDPLGRSITYSYHLSTTLITETAFTDGSVWKARYDDKGNLIAETDPPGHKTEYFNSDVGLPHMIIDATYKSNYLWWKSTGGNG</sequence>
<dbReference type="NCBIfam" id="TIGR01643">
    <property type="entry name" value="YD_repeat_2x"/>
    <property type="match status" value="2"/>
</dbReference>
<dbReference type="InterPro" id="IPR031325">
    <property type="entry name" value="RHS_repeat"/>
</dbReference>
<organism evidence="1 2">
    <name type="scientific">Pseudomonas graminis</name>
    <dbReference type="NCBI Taxonomy" id="158627"/>
    <lineage>
        <taxon>Bacteria</taxon>
        <taxon>Pseudomonadati</taxon>
        <taxon>Pseudomonadota</taxon>
        <taxon>Gammaproteobacteria</taxon>
        <taxon>Pseudomonadales</taxon>
        <taxon>Pseudomonadaceae</taxon>
        <taxon>Pseudomonas</taxon>
    </lineage>
</organism>
<evidence type="ECO:0000313" key="1">
    <source>
        <dbReference type="EMBL" id="OCX20532.1"/>
    </source>
</evidence>
<evidence type="ECO:0000313" key="2">
    <source>
        <dbReference type="Proteomes" id="UP000095143"/>
    </source>
</evidence>
<dbReference type="OrthoDB" id="9816400at2"/>
<name>A0A1C2E0J1_9PSED</name>
<dbReference type="PANTHER" id="PTHR32305:SF15">
    <property type="entry name" value="PROTEIN RHSA-RELATED"/>
    <property type="match status" value="1"/>
</dbReference>
<evidence type="ECO:0008006" key="3">
    <source>
        <dbReference type="Google" id="ProtNLM"/>
    </source>
</evidence>
<proteinExistence type="predicted"/>
<dbReference type="InterPro" id="IPR006530">
    <property type="entry name" value="YD"/>
</dbReference>
<protein>
    <recommendedName>
        <fullName evidence="3">YD repeat-containing protein</fullName>
    </recommendedName>
</protein>
<gene>
    <name evidence="1" type="ORF">BBI10_13380</name>
</gene>
<dbReference type="Gene3D" id="2.180.10.10">
    <property type="entry name" value="RHS repeat-associated core"/>
    <property type="match status" value="1"/>
</dbReference>
<reference evidence="1 2" key="1">
    <citation type="submission" date="2016-08" db="EMBL/GenBank/DDBJ databases">
        <title>Whole genome sequence of Pseudomonas graminis strain UASWS1507, a potential biological control agent for agriculture.</title>
        <authorList>
            <person name="Crovadore J."/>
            <person name="Calmin G."/>
            <person name="Chablais R."/>
            <person name="Cochard B."/>
            <person name="Lefort F."/>
        </authorList>
    </citation>
    <scope>NUCLEOTIDE SEQUENCE [LARGE SCALE GENOMIC DNA]</scope>
    <source>
        <strain evidence="1 2">UASWS1507</strain>
    </source>
</reference>